<organism evidence="2">
    <name type="scientific">hydrothermal vent metagenome</name>
    <dbReference type="NCBI Taxonomy" id="652676"/>
    <lineage>
        <taxon>unclassified sequences</taxon>
        <taxon>metagenomes</taxon>
        <taxon>ecological metagenomes</taxon>
    </lineage>
</organism>
<reference evidence="2" key="1">
    <citation type="submission" date="2018-06" db="EMBL/GenBank/DDBJ databases">
        <authorList>
            <person name="Zhirakovskaya E."/>
        </authorList>
    </citation>
    <scope>NUCLEOTIDE SEQUENCE</scope>
</reference>
<name>A0A3B1A9R0_9ZZZZ</name>
<dbReference type="EMBL" id="UOFS01000046">
    <property type="protein sequence ID" value="VAX00762.1"/>
    <property type="molecule type" value="Genomic_DNA"/>
</dbReference>
<evidence type="ECO:0000256" key="1">
    <source>
        <dbReference type="SAM" id="Phobius"/>
    </source>
</evidence>
<gene>
    <name evidence="2" type="ORF">MNBD_GAMMA22-881</name>
</gene>
<dbReference type="AlphaFoldDB" id="A0A3B1A9R0"/>
<feature type="transmembrane region" description="Helical" evidence="1">
    <location>
        <begin position="66"/>
        <end position="88"/>
    </location>
</feature>
<accession>A0A3B1A9R0</accession>
<keyword evidence="1" id="KW-0472">Membrane</keyword>
<keyword evidence="1" id="KW-1133">Transmembrane helix</keyword>
<protein>
    <submittedName>
        <fullName evidence="2">Uncharacterized protein</fullName>
    </submittedName>
</protein>
<evidence type="ECO:0000313" key="2">
    <source>
        <dbReference type="EMBL" id="VAX00762.1"/>
    </source>
</evidence>
<keyword evidence="1" id="KW-0812">Transmembrane</keyword>
<sequence length="100" mass="10676">MNYKSLIKISLLIFIITSLNACAFVPKTVKATSHETMSCGMVTSAWELDVVAVGGLGANCYNEACIVVFGAVPIITAVISLPIVLIGNSIHYAEKQLRCD</sequence>
<proteinExistence type="predicted"/>